<dbReference type="AlphaFoldDB" id="A0A0C2H6K7"/>
<sequence>MDNHAMQILDKLHDILKDKAPIAEKRTRSVVISGVPGADSALPALTRQTHTEDFVSNMLNPLDVEGSPDGILQNGQGN</sequence>
<keyword evidence="2" id="KW-1185">Reference proteome</keyword>
<organism evidence="1 2">
    <name type="scientific">Ancylostoma duodenale</name>
    <dbReference type="NCBI Taxonomy" id="51022"/>
    <lineage>
        <taxon>Eukaryota</taxon>
        <taxon>Metazoa</taxon>
        <taxon>Ecdysozoa</taxon>
        <taxon>Nematoda</taxon>
        <taxon>Chromadorea</taxon>
        <taxon>Rhabditida</taxon>
        <taxon>Rhabditina</taxon>
        <taxon>Rhabditomorpha</taxon>
        <taxon>Strongyloidea</taxon>
        <taxon>Ancylostomatidae</taxon>
        <taxon>Ancylostomatinae</taxon>
        <taxon>Ancylostoma</taxon>
    </lineage>
</organism>
<proteinExistence type="predicted"/>
<protein>
    <submittedName>
        <fullName evidence="1">Uncharacterized protein</fullName>
    </submittedName>
</protein>
<evidence type="ECO:0000313" key="2">
    <source>
        <dbReference type="Proteomes" id="UP000054047"/>
    </source>
</evidence>
<gene>
    <name evidence="1" type="ORF">ANCDUO_00162</name>
</gene>
<dbReference type="EMBL" id="KN726146">
    <property type="protein sequence ID" value="KIH69500.1"/>
    <property type="molecule type" value="Genomic_DNA"/>
</dbReference>
<accession>A0A0C2H6K7</accession>
<dbReference type="Proteomes" id="UP000054047">
    <property type="component" value="Unassembled WGS sequence"/>
</dbReference>
<name>A0A0C2H6K7_9BILA</name>
<evidence type="ECO:0000313" key="1">
    <source>
        <dbReference type="EMBL" id="KIH69500.1"/>
    </source>
</evidence>
<reference evidence="1 2" key="1">
    <citation type="submission" date="2013-12" db="EMBL/GenBank/DDBJ databases">
        <title>Draft genome of the parsitic nematode Ancylostoma duodenale.</title>
        <authorList>
            <person name="Mitreva M."/>
        </authorList>
    </citation>
    <scope>NUCLEOTIDE SEQUENCE [LARGE SCALE GENOMIC DNA]</scope>
    <source>
        <strain evidence="1 2">Zhejiang</strain>
    </source>
</reference>
<dbReference type="OrthoDB" id="5869388at2759"/>